<feature type="domain" description="Phosphofructokinase" evidence="10">
    <location>
        <begin position="5"/>
        <end position="150"/>
    </location>
</feature>
<dbReference type="RefSeq" id="WP_284329130.1">
    <property type="nucleotide sequence ID" value="NZ_BSUN01000001.1"/>
</dbReference>
<evidence type="ECO:0000256" key="8">
    <source>
        <dbReference type="ARBA" id="ARBA00023152"/>
    </source>
</evidence>
<comment type="cofactor">
    <cofactor evidence="1">
        <name>Mg(2+)</name>
        <dbReference type="ChEBI" id="CHEBI:18420"/>
    </cofactor>
</comment>
<dbReference type="InterPro" id="IPR035966">
    <property type="entry name" value="PKF_sf"/>
</dbReference>
<dbReference type="Gene3D" id="3.40.50.450">
    <property type="match status" value="1"/>
</dbReference>
<comment type="caution">
    <text evidence="11">The sequence shown here is derived from an EMBL/GenBank/DDBJ whole genome shotgun (WGS) entry which is preliminary data.</text>
</comment>
<dbReference type="InterPro" id="IPR000023">
    <property type="entry name" value="Phosphofructokinase_dom"/>
</dbReference>
<comment type="similarity">
    <text evidence="9">Belongs to the phosphofructokinase type A (PFKA) family.</text>
</comment>
<dbReference type="Proteomes" id="UP001157125">
    <property type="component" value="Unassembled WGS sequence"/>
</dbReference>
<evidence type="ECO:0000256" key="1">
    <source>
        <dbReference type="ARBA" id="ARBA00001946"/>
    </source>
</evidence>
<evidence type="ECO:0000313" key="12">
    <source>
        <dbReference type="Proteomes" id="UP001157125"/>
    </source>
</evidence>
<protein>
    <recommendedName>
        <fullName evidence="10">Phosphofructokinase domain-containing protein</fullName>
    </recommendedName>
</protein>
<proteinExistence type="inferred from homology"/>
<keyword evidence="12" id="KW-1185">Reference proteome</keyword>
<keyword evidence="8" id="KW-0324">Glycolysis</keyword>
<evidence type="ECO:0000256" key="7">
    <source>
        <dbReference type="ARBA" id="ARBA00022842"/>
    </source>
</evidence>
<dbReference type="PANTHER" id="PTHR13697">
    <property type="entry name" value="PHOSPHOFRUCTOKINASE"/>
    <property type="match status" value="1"/>
</dbReference>
<gene>
    <name evidence="11" type="ORF">GCM10025876_36750</name>
</gene>
<comment type="pathway">
    <text evidence="2">Carbohydrate degradation; glycolysis; D-glyceraldehyde 3-phosphate and glycerone phosphate from D-glucose: step 3/4.</text>
</comment>
<organism evidence="11 12">
    <name type="scientific">Demequina litorisediminis</name>
    <dbReference type="NCBI Taxonomy" id="1849022"/>
    <lineage>
        <taxon>Bacteria</taxon>
        <taxon>Bacillati</taxon>
        <taxon>Actinomycetota</taxon>
        <taxon>Actinomycetes</taxon>
        <taxon>Micrococcales</taxon>
        <taxon>Demequinaceae</taxon>
        <taxon>Demequina</taxon>
    </lineage>
</organism>
<evidence type="ECO:0000256" key="9">
    <source>
        <dbReference type="ARBA" id="ARBA00038478"/>
    </source>
</evidence>
<dbReference type="SUPFAM" id="SSF53784">
    <property type="entry name" value="Phosphofructokinase"/>
    <property type="match status" value="1"/>
</dbReference>
<reference evidence="12" key="1">
    <citation type="journal article" date="2019" name="Int. J. Syst. Evol. Microbiol.">
        <title>The Global Catalogue of Microorganisms (GCM) 10K type strain sequencing project: providing services to taxonomists for standard genome sequencing and annotation.</title>
        <authorList>
            <consortium name="The Broad Institute Genomics Platform"/>
            <consortium name="The Broad Institute Genome Sequencing Center for Infectious Disease"/>
            <person name="Wu L."/>
            <person name="Ma J."/>
        </authorList>
    </citation>
    <scope>NUCLEOTIDE SEQUENCE [LARGE SCALE GENOMIC DNA]</scope>
    <source>
        <strain evidence="12">NBRC 112299</strain>
    </source>
</reference>
<evidence type="ECO:0000256" key="6">
    <source>
        <dbReference type="ARBA" id="ARBA00022777"/>
    </source>
</evidence>
<keyword evidence="3" id="KW-0963">Cytoplasm</keyword>
<keyword evidence="4" id="KW-0808">Transferase</keyword>
<sequence>MVKRGTSQHGCSIVGFHNGWQGVIDGDAVPLTRDDVSGILVHGGTMLGTARCHPHKVEGGLEAVAQTVEDEKIDALICIGGDGTLRAASKVQEKAGVPVIGIPKTIDNDVVGTDSSIGFDTAVTIATEAIDRLHSTAESHNRVMVVEPHGSSLRLDRGHGRHRRWRRHHSCPRVAVRH</sequence>
<dbReference type="PANTHER" id="PTHR13697:SF52">
    <property type="entry name" value="ATP-DEPENDENT 6-PHOSPHOFRUCTOKINASE 3"/>
    <property type="match status" value="1"/>
</dbReference>
<keyword evidence="7" id="KW-0460">Magnesium</keyword>
<evidence type="ECO:0000256" key="4">
    <source>
        <dbReference type="ARBA" id="ARBA00022679"/>
    </source>
</evidence>
<evidence type="ECO:0000256" key="5">
    <source>
        <dbReference type="ARBA" id="ARBA00022723"/>
    </source>
</evidence>
<keyword evidence="6" id="KW-0418">Kinase</keyword>
<keyword evidence="5" id="KW-0479">Metal-binding</keyword>
<dbReference type="Pfam" id="PF00365">
    <property type="entry name" value="PFK"/>
    <property type="match status" value="1"/>
</dbReference>
<name>A0ABQ6IK29_9MICO</name>
<evidence type="ECO:0000256" key="2">
    <source>
        <dbReference type="ARBA" id="ARBA00004679"/>
    </source>
</evidence>
<dbReference type="InterPro" id="IPR022953">
    <property type="entry name" value="ATP_PFK"/>
</dbReference>
<dbReference type="EMBL" id="BSUN01000001">
    <property type="protein sequence ID" value="GMA37471.1"/>
    <property type="molecule type" value="Genomic_DNA"/>
</dbReference>
<dbReference type="PRINTS" id="PR00476">
    <property type="entry name" value="PHFRCTKINASE"/>
</dbReference>
<evidence type="ECO:0000259" key="10">
    <source>
        <dbReference type="Pfam" id="PF00365"/>
    </source>
</evidence>
<evidence type="ECO:0000256" key="3">
    <source>
        <dbReference type="ARBA" id="ARBA00022490"/>
    </source>
</evidence>
<evidence type="ECO:0000313" key="11">
    <source>
        <dbReference type="EMBL" id="GMA37471.1"/>
    </source>
</evidence>
<accession>A0ABQ6IK29</accession>